<dbReference type="NCBIfam" id="TIGR01730">
    <property type="entry name" value="RND_mfp"/>
    <property type="match status" value="1"/>
</dbReference>
<dbReference type="Pfam" id="PF25973">
    <property type="entry name" value="BSH_CzcB"/>
    <property type="match status" value="1"/>
</dbReference>
<dbReference type="PANTHER" id="PTHR30097:SF4">
    <property type="entry name" value="SLR6042 PROTEIN"/>
    <property type="match status" value="1"/>
</dbReference>
<feature type="compositionally biased region" description="Polar residues" evidence="6">
    <location>
        <begin position="12"/>
        <end position="21"/>
    </location>
</feature>
<dbReference type="GO" id="GO:0016020">
    <property type="term" value="C:membrane"/>
    <property type="evidence" value="ECO:0007669"/>
    <property type="project" value="InterPro"/>
</dbReference>
<feature type="domain" description="CusB-like beta-barrel" evidence="7">
    <location>
        <begin position="259"/>
        <end position="341"/>
    </location>
</feature>
<evidence type="ECO:0000256" key="4">
    <source>
        <dbReference type="ARBA" id="ARBA00043263"/>
    </source>
</evidence>
<keyword evidence="11" id="KW-1185">Reference proteome</keyword>
<comment type="similarity">
    <text evidence="1">Belongs to the membrane fusion protein (MFP) (TC 8.A.1) family.</text>
</comment>
<evidence type="ECO:0000259" key="7">
    <source>
        <dbReference type="Pfam" id="PF25954"/>
    </source>
</evidence>
<evidence type="ECO:0000256" key="5">
    <source>
        <dbReference type="ARBA" id="ARBA00058766"/>
    </source>
</evidence>
<keyword evidence="4" id="KW-0105">Cadmium resistance</keyword>
<dbReference type="InterPro" id="IPR058647">
    <property type="entry name" value="BSH_CzcB-like"/>
</dbReference>
<dbReference type="InParanoid" id="A0A330LA53"/>
<comment type="function">
    <text evidence="5">CzcA and CzcB together would act in zinc efflux nearly as effectively as the complete czc efflux system (CzcABC). The CzcB protein is thought to funnel zinc cations to the CzcA transport protein.</text>
</comment>
<proteinExistence type="inferred from homology"/>
<dbReference type="GO" id="GO:0022857">
    <property type="term" value="F:transmembrane transporter activity"/>
    <property type="evidence" value="ECO:0007669"/>
    <property type="project" value="InterPro"/>
</dbReference>
<dbReference type="EMBL" id="OUNR01000018">
    <property type="protein sequence ID" value="SPP65979.1"/>
    <property type="molecule type" value="Genomic_DNA"/>
</dbReference>
<dbReference type="GO" id="GO:0030288">
    <property type="term" value="C:outer membrane-bounded periplasmic space"/>
    <property type="evidence" value="ECO:0007669"/>
    <property type="project" value="TreeGrafter"/>
</dbReference>
<dbReference type="Gene3D" id="2.40.420.20">
    <property type="match status" value="1"/>
</dbReference>
<dbReference type="Gene3D" id="2.40.50.100">
    <property type="match status" value="1"/>
</dbReference>
<dbReference type="InterPro" id="IPR006143">
    <property type="entry name" value="RND_pump_MFP"/>
</dbReference>
<dbReference type="InterPro" id="IPR058649">
    <property type="entry name" value="CzcB_C"/>
</dbReference>
<evidence type="ECO:0000259" key="9">
    <source>
        <dbReference type="Pfam" id="PF25975"/>
    </source>
</evidence>
<evidence type="ECO:0000256" key="2">
    <source>
        <dbReference type="ARBA" id="ARBA00022448"/>
    </source>
</evidence>
<dbReference type="GO" id="GO:0046914">
    <property type="term" value="F:transition metal ion binding"/>
    <property type="evidence" value="ECO:0007669"/>
    <property type="project" value="TreeGrafter"/>
</dbReference>
<evidence type="ECO:0000256" key="3">
    <source>
        <dbReference type="ARBA" id="ARBA00022833"/>
    </source>
</evidence>
<dbReference type="Pfam" id="PF25975">
    <property type="entry name" value="CzcB_C"/>
    <property type="match status" value="1"/>
</dbReference>
<protein>
    <submittedName>
        <fullName evidence="10">Putative Heavy metal efflux system, membrane fusion protein</fullName>
    </submittedName>
</protein>
<evidence type="ECO:0000256" key="6">
    <source>
        <dbReference type="SAM" id="MobiDB-lite"/>
    </source>
</evidence>
<dbReference type="Pfam" id="PF25954">
    <property type="entry name" value="Beta-barrel_RND_2"/>
    <property type="match status" value="1"/>
</dbReference>
<dbReference type="FunFam" id="2.40.420.20:FF:000006">
    <property type="entry name" value="RND family efflux transporter MFP subunit"/>
    <property type="match status" value="1"/>
</dbReference>
<dbReference type="PANTHER" id="PTHR30097">
    <property type="entry name" value="CATION EFFLUX SYSTEM PROTEIN CUSB"/>
    <property type="match status" value="1"/>
</dbReference>
<accession>A0A330LA53</accession>
<dbReference type="InterPro" id="IPR051909">
    <property type="entry name" value="MFP_Cation_Efflux"/>
</dbReference>
<name>A0A330LA53_9BACT</name>
<sequence>MTQLQVRHLRMRQQTQPMTQDAKSRGSRHLAAAMLLGLVAIIAGCDRAPGEAVAVKTPAPTSTPGLITLSAEESARIGLVVQPTSRTDFRTHRDFPAILQPNEHAVADITTLVRGRVVDVYADLGQQVEANALLAILYSSDLGLAQSAYLKSQAKLHVAEQAYARAKFLLQEQVIGEAEAQRRHAELLSMQAESHEARDHLKLLGMSDGEFRRLNKSRDIRSHIPIVAPFAGRIIGRNLTRGEVVETTEKLFVVADLSEVWVRANIPEKDIPFVHAIHASGGRQAEVRVNAYPKETFKATITYVGDVLDPATRTMQLRLELPNPEGRLKPEMFATIRLFSESQPDRLAVPEAALQRDQNRTFVFVQRAATEYEIREVQVGESNGAQITILGGLTEGEPVVTQGAFILKSEFLKKQV</sequence>
<organism evidence="10 11">
    <name type="scientific">Nitrospira lenta</name>
    <dbReference type="NCBI Taxonomy" id="1436998"/>
    <lineage>
        <taxon>Bacteria</taxon>
        <taxon>Pseudomonadati</taxon>
        <taxon>Nitrospirota</taxon>
        <taxon>Nitrospiria</taxon>
        <taxon>Nitrospirales</taxon>
        <taxon>Nitrospiraceae</taxon>
        <taxon>Nitrospira</taxon>
    </lineage>
</organism>
<dbReference type="AlphaFoldDB" id="A0A330LA53"/>
<dbReference type="GO" id="GO:0060003">
    <property type="term" value="P:copper ion export"/>
    <property type="evidence" value="ECO:0007669"/>
    <property type="project" value="TreeGrafter"/>
</dbReference>
<feature type="domain" description="CzcB-like barrel-sandwich hybrid" evidence="8">
    <location>
        <begin position="106"/>
        <end position="256"/>
    </location>
</feature>
<keyword evidence="3" id="KW-0862">Zinc</keyword>
<feature type="domain" description="CzcB-like C-terminal circularly permuted SH3-like" evidence="9">
    <location>
        <begin position="347"/>
        <end position="408"/>
    </location>
</feature>
<dbReference type="FunFam" id="2.40.30.170:FF:000010">
    <property type="entry name" value="Efflux RND transporter periplasmic adaptor subunit"/>
    <property type="match status" value="1"/>
</dbReference>
<feature type="region of interest" description="Disordered" evidence="6">
    <location>
        <begin position="1"/>
        <end position="23"/>
    </location>
</feature>
<evidence type="ECO:0000256" key="1">
    <source>
        <dbReference type="ARBA" id="ARBA00009477"/>
    </source>
</evidence>
<gene>
    <name evidence="10" type="ORF">NITLEN_50019</name>
</gene>
<evidence type="ECO:0000313" key="10">
    <source>
        <dbReference type="EMBL" id="SPP65979.1"/>
    </source>
</evidence>
<dbReference type="SUPFAM" id="SSF111369">
    <property type="entry name" value="HlyD-like secretion proteins"/>
    <property type="match status" value="1"/>
</dbReference>
<reference evidence="11" key="1">
    <citation type="submission" date="2018-04" db="EMBL/GenBank/DDBJ databases">
        <authorList>
            <person name="Lucker S."/>
            <person name="Sakoula D."/>
        </authorList>
    </citation>
    <scope>NUCLEOTIDE SEQUENCE [LARGE SCALE GENOMIC DNA]</scope>
</reference>
<evidence type="ECO:0000313" key="11">
    <source>
        <dbReference type="Proteomes" id="UP000248168"/>
    </source>
</evidence>
<dbReference type="OrthoDB" id="9774837at2"/>
<evidence type="ECO:0000259" key="8">
    <source>
        <dbReference type="Pfam" id="PF25973"/>
    </source>
</evidence>
<dbReference type="GO" id="GO:0046686">
    <property type="term" value="P:response to cadmium ion"/>
    <property type="evidence" value="ECO:0007669"/>
    <property type="project" value="UniProtKB-KW"/>
</dbReference>
<dbReference type="InterPro" id="IPR058792">
    <property type="entry name" value="Beta-barrel_RND_2"/>
</dbReference>
<dbReference type="GO" id="GO:0015679">
    <property type="term" value="P:plasma membrane copper ion transport"/>
    <property type="evidence" value="ECO:0007669"/>
    <property type="project" value="TreeGrafter"/>
</dbReference>
<dbReference type="Proteomes" id="UP000248168">
    <property type="component" value="Unassembled WGS sequence"/>
</dbReference>
<dbReference type="Gene3D" id="2.40.30.170">
    <property type="match status" value="1"/>
</dbReference>
<keyword evidence="2" id="KW-0813">Transport</keyword>